<evidence type="ECO:0000313" key="3">
    <source>
        <dbReference type="Proteomes" id="UP000324222"/>
    </source>
</evidence>
<dbReference type="EMBL" id="VSRR010147398">
    <property type="protein sequence ID" value="MPD05718.1"/>
    <property type="molecule type" value="Genomic_DNA"/>
</dbReference>
<protein>
    <submittedName>
        <fullName evidence="2">Uncharacterized protein</fullName>
    </submittedName>
</protein>
<dbReference type="AlphaFoldDB" id="A0A5B7KK59"/>
<reference evidence="2 3" key="1">
    <citation type="submission" date="2019-05" db="EMBL/GenBank/DDBJ databases">
        <title>Another draft genome of Portunus trituberculatus and its Hox gene families provides insights of decapod evolution.</title>
        <authorList>
            <person name="Jeong J.-H."/>
            <person name="Song I."/>
            <person name="Kim S."/>
            <person name="Choi T."/>
            <person name="Kim D."/>
            <person name="Ryu S."/>
            <person name="Kim W."/>
        </authorList>
    </citation>
    <scope>NUCLEOTIDE SEQUENCE [LARGE SCALE GENOMIC DNA]</scope>
    <source>
        <tissue evidence="2">Muscle</tissue>
    </source>
</reference>
<comment type="caution">
    <text evidence="2">The sequence shown here is derived from an EMBL/GenBank/DDBJ whole genome shotgun (WGS) entry which is preliminary data.</text>
</comment>
<keyword evidence="3" id="KW-1185">Reference proteome</keyword>
<dbReference type="Proteomes" id="UP000324222">
    <property type="component" value="Unassembled WGS sequence"/>
</dbReference>
<organism evidence="2 3">
    <name type="scientific">Portunus trituberculatus</name>
    <name type="common">Swimming crab</name>
    <name type="synonym">Neptunus trituberculatus</name>
    <dbReference type="NCBI Taxonomy" id="210409"/>
    <lineage>
        <taxon>Eukaryota</taxon>
        <taxon>Metazoa</taxon>
        <taxon>Ecdysozoa</taxon>
        <taxon>Arthropoda</taxon>
        <taxon>Crustacea</taxon>
        <taxon>Multicrustacea</taxon>
        <taxon>Malacostraca</taxon>
        <taxon>Eumalacostraca</taxon>
        <taxon>Eucarida</taxon>
        <taxon>Decapoda</taxon>
        <taxon>Pleocyemata</taxon>
        <taxon>Brachyura</taxon>
        <taxon>Eubrachyura</taxon>
        <taxon>Portunoidea</taxon>
        <taxon>Portunidae</taxon>
        <taxon>Portuninae</taxon>
        <taxon>Portunus</taxon>
    </lineage>
</organism>
<accession>A0A5B7KK59</accession>
<proteinExistence type="predicted"/>
<evidence type="ECO:0000313" key="2">
    <source>
        <dbReference type="EMBL" id="MPD05718.1"/>
    </source>
</evidence>
<evidence type="ECO:0000256" key="1">
    <source>
        <dbReference type="SAM" id="MobiDB-lite"/>
    </source>
</evidence>
<name>A0A5B7KK59_PORTR</name>
<sequence>MALFARPQLRTEEPRYAMLPYAMLWRCVLLLLVLFHPAKVTQLALSLPQCTIERFDTKGRDGRVNENTKGKGEQKGEGKS</sequence>
<gene>
    <name evidence="2" type="ORF">E2C01_101478</name>
</gene>
<feature type="region of interest" description="Disordered" evidence="1">
    <location>
        <begin position="58"/>
        <end position="80"/>
    </location>
</feature>